<evidence type="ECO:0000313" key="2">
    <source>
        <dbReference type="Proteomes" id="UP001180020"/>
    </source>
</evidence>
<dbReference type="AlphaFoldDB" id="A0AAV9CMF6"/>
<dbReference type="Proteomes" id="UP001180020">
    <property type="component" value="Unassembled WGS sequence"/>
</dbReference>
<name>A0AAV9CMF6_ACOCL</name>
<sequence>MDMRYFVGWDELYGEDPSIKLPTVDLYAAVMVNWNTLSFESANLLNVKEVSVRFGVHDGVRLSFGSSLRFGAPLREILYVGCRSYQVPRESWFAN</sequence>
<organism evidence="1 2">
    <name type="scientific">Acorus calamus</name>
    <name type="common">Sweet flag</name>
    <dbReference type="NCBI Taxonomy" id="4465"/>
    <lineage>
        <taxon>Eukaryota</taxon>
        <taxon>Viridiplantae</taxon>
        <taxon>Streptophyta</taxon>
        <taxon>Embryophyta</taxon>
        <taxon>Tracheophyta</taxon>
        <taxon>Spermatophyta</taxon>
        <taxon>Magnoliopsida</taxon>
        <taxon>Liliopsida</taxon>
        <taxon>Acoraceae</taxon>
        <taxon>Acorus</taxon>
    </lineage>
</organism>
<protein>
    <submittedName>
        <fullName evidence="1">Uncharacterized protein</fullName>
    </submittedName>
</protein>
<gene>
    <name evidence="1" type="ORF">QJS10_CPB18g00062</name>
</gene>
<reference evidence="1" key="1">
    <citation type="journal article" date="2023" name="Nat. Commun.">
        <title>Diploid and tetraploid genomes of Acorus and the evolution of monocots.</title>
        <authorList>
            <person name="Ma L."/>
            <person name="Liu K.W."/>
            <person name="Li Z."/>
            <person name="Hsiao Y.Y."/>
            <person name="Qi Y."/>
            <person name="Fu T."/>
            <person name="Tang G.D."/>
            <person name="Zhang D."/>
            <person name="Sun W.H."/>
            <person name="Liu D.K."/>
            <person name="Li Y."/>
            <person name="Chen G.Z."/>
            <person name="Liu X.D."/>
            <person name="Liao X.Y."/>
            <person name="Jiang Y.T."/>
            <person name="Yu X."/>
            <person name="Hao Y."/>
            <person name="Huang J."/>
            <person name="Zhao X.W."/>
            <person name="Ke S."/>
            <person name="Chen Y.Y."/>
            <person name="Wu W.L."/>
            <person name="Hsu J.L."/>
            <person name="Lin Y.F."/>
            <person name="Huang M.D."/>
            <person name="Li C.Y."/>
            <person name="Huang L."/>
            <person name="Wang Z.W."/>
            <person name="Zhao X."/>
            <person name="Zhong W.Y."/>
            <person name="Peng D.H."/>
            <person name="Ahmad S."/>
            <person name="Lan S."/>
            <person name="Zhang J.S."/>
            <person name="Tsai W.C."/>
            <person name="Van de Peer Y."/>
            <person name="Liu Z.J."/>
        </authorList>
    </citation>
    <scope>NUCLEOTIDE SEQUENCE</scope>
    <source>
        <strain evidence="1">CP</strain>
    </source>
</reference>
<evidence type="ECO:0000313" key="1">
    <source>
        <dbReference type="EMBL" id="KAK1289869.1"/>
    </source>
</evidence>
<reference evidence="1" key="2">
    <citation type="submission" date="2023-06" db="EMBL/GenBank/DDBJ databases">
        <authorList>
            <person name="Ma L."/>
            <person name="Liu K.-W."/>
            <person name="Li Z."/>
            <person name="Hsiao Y.-Y."/>
            <person name="Qi Y."/>
            <person name="Fu T."/>
            <person name="Tang G."/>
            <person name="Zhang D."/>
            <person name="Sun W.-H."/>
            <person name="Liu D.-K."/>
            <person name="Li Y."/>
            <person name="Chen G.-Z."/>
            <person name="Liu X.-D."/>
            <person name="Liao X.-Y."/>
            <person name="Jiang Y.-T."/>
            <person name="Yu X."/>
            <person name="Hao Y."/>
            <person name="Huang J."/>
            <person name="Zhao X.-W."/>
            <person name="Ke S."/>
            <person name="Chen Y.-Y."/>
            <person name="Wu W.-L."/>
            <person name="Hsu J.-L."/>
            <person name="Lin Y.-F."/>
            <person name="Huang M.-D."/>
            <person name="Li C.-Y."/>
            <person name="Huang L."/>
            <person name="Wang Z.-W."/>
            <person name="Zhao X."/>
            <person name="Zhong W.-Y."/>
            <person name="Peng D.-H."/>
            <person name="Ahmad S."/>
            <person name="Lan S."/>
            <person name="Zhang J.-S."/>
            <person name="Tsai W.-C."/>
            <person name="Van De Peer Y."/>
            <person name="Liu Z.-J."/>
        </authorList>
    </citation>
    <scope>NUCLEOTIDE SEQUENCE</scope>
    <source>
        <strain evidence="1">CP</strain>
        <tissue evidence="1">Leaves</tissue>
    </source>
</reference>
<proteinExistence type="predicted"/>
<keyword evidence="2" id="KW-1185">Reference proteome</keyword>
<dbReference type="EMBL" id="JAUJYO010000018">
    <property type="protein sequence ID" value="KAK1289869.1"/>
    <property type="molecule type" value="Genomic_DNA"/>
</dbReference>
<comment type="caution">
    <text evidence="1">The sequence shown here is derived from an EMBL/GenBank/DDBJ whole genome shotgun (WGS) entry which is preliminary data.</text>
</comment>
<accession>A0AAV9CMF6</accession>